<dbReference type="InterPro" id="IPR032675">
    <property type="entry name" value="LRR_dom_sf"/>
</dbReference>
<dbReference type="CDD" id="cd14798">
    <property type="entry name" value="RX-CC_like"/>
    <property type="match status" value="1"/>
</dbReference>
<sequence length="945" mass="106612">MAAEAVVTFAAEGILKKVLSLAEKEFSLAWGFKAELRKLKESFTTIELLLNDVAYKPQGAPPIEEWVKKLKGVAHDAEDVLDEFKYEVDRCKVEIQNHMNKKVLNFFSLSNPLAFRLQMAHKIQKINASLVDLERKATPLGLDRQTHSLIGKDEKTVGREDDVSNIVKTLTDSKTNNQEDLAVMAIVGMGGLGKTTLAKSVYNQDSIRKFFEKRIWVCVSNTFDVTLILRRMLESLILTKAPSKGNQDAILKKLQEELKGKRYLLILDDVWNEDLEKWDNLMECLSKLNSAGESKIIITTRSDKVASIPKKLLPRYELGELSVDECWSIMKDRAFPVSSAPEFESSAPAFEAIGREIAKIVVVLGGILSTKKGIEDWLSFKNSRTWDKLLKEEDRIRRVLRLSFDNLGSSSLKQCFAYCSMFKKDFEIQRDSLVQLWMAQGLLHPSPGESKDMEDIGNEYFDILLQSSLFQDATMNYDGIVRECKMHDLVHDLAEFIIEMANLKCVDGEFYSSLERLVVRNCGKLRHLPGGIHTFHLLKHMYISECPSLKLIPITQGLKYMYISKCPSVESIPITQGMASLRKLEIGDCGRLSRLPSGLENCTVLQNLIIRNCDELSGTLSLWASLLEVSLWSCNGLSGPLSVWSPLVELDIHYCSNPTSIEMKGSLSLTASLEKLTIWNCHELTSLPALPQQCPSLQKLWISGCPKVSSFGVKSSRLEEECISLQSTSDLRTMTSLRHLSIERCERLGSWVSSLQFPLSLETLAILNIPNLEVLPSLDHLISLRTLSIAGLRNVKYLPTGLQWPIGLEKLYIAGFWEELDSFPDFHVGSLTHLTSLDLYGWPKLKSMPQQIQHLTSLTSLTISSFEGVETLPEWLGSLTSLTHLCIDYCKNLMNLPSVQAMQRLTKLQTVRIYNCHPLLEQRCTKDCGTDWPKISHIPHISSKF</sequence>
<keyword evidence="4" id="KW-0611">Plant defense</keyword>
<evidence type="ECO:0000313" key="11">
    <source>
        <dbReference type="Proteomes" id="UP000290289"/>
    </source>
</evidence>
<proteinExistence type="predicted"/>
<evidence type="ECO:0000259" key="9">
    <source>
        <dbReference type="Pfam" id="PF25019"/>
    </source>
</evidence>
<organism evidence="10 11">
    <name type="scientific">Malus domestica</name>
    <name type="common">Apple</name>
    <name type="synonym">Pyrus malus</name>
    <dbReference type="NCBI Taxonomy" id="3750"/>
    <lineage>
        <taxon>Eukaryota</taxon>
        <taxon>Viridiplantae</taxon>
        <taxon>Streptophyta</taxon>
        <taxon>Embryophyta</taxon>
        <taxon>Tracheophyta</taxon>
        <taxon>Spermatophyta</taxon>
        <taxon>Magnoliopsida</taxon>
        <taxon>eudicotyledons</taxon>
        <taxon>Gunneridae</taxon>
        <taxon>Pentapetalae</taxon>
        <taxon>rosids</taxon>
        <taxon>fabids</taxon>
        <taxon>Rosales</taxon>
        <taxon>Rosaceae</taxon>
        <taxon>Amygdaloideae</taxon>
        <taxon>Maleae</taxon>
        <taxon>Malus</taxon>
    </lineage>
</organism>
<dbReference type="Proteomes" id="UP000290289">
    <property type="component" value="Chromosome 11"/>
</dbReference>
<evidence type="ECO:0000259" key="7">
    <source>
        <dbReference type="Pfam" id="PF18052"/>
    </source>
</evidence>
<evidence type="ECO:0000256" key="4">
    <source>
        <dbReference type="ARBA" id="ARBA00022821"/>
    </source>
</evidence>
<dbReference type="Pfam" id="PF18052">
    <property type="entry name" value="Rx_N"/>
    <property type="match status" value="1"/>
</dbReference>
<dbReference type="Gene3D" id="1.20.5.4130">
    <property type="match status" value="1"/>
</dbReference>
<dbReference type="GO" id="GO:0051707">
    <property type="term" value="P:response to other organism"/>
    <property type="evidence" value="ECO:0007669"/>
    <property type="project" value="UniProtKB-ARBA"/>
</dbReference>
<evidence type="ECO:0000256" key="5">
    <source>
        <dbReference type="ARBA" id="ARBA00022840"/>
    </source>
</evidence>
<dbReference type="InterPro" id="IPR027417">
    <property type="entry name" value="P-loop_NTPase"/>
</dbReference>
<dbReference type="PRINTS" id="PR00364">
    <property type="entry name" value="DISEASERSIST"/>
</dbReference>
<keyword evidence="3" id="KW-0547">Nucleotide-binding</keyword>
<evidence type="ECO:0000259" key="8">
    <source>
        <dbReference type="Pfam" id="PF23559"/>
    </source>
</evidence>
<feature type="domain" description="R13L1/DRL21-like LRR repeat region" evidence="9">
    <location>
        <begin position="852"/>
        <end position="910"/>
    </location>
</feature>
<feature type="domain" description="Disease resistance N-terminal" evidence="7">
    <location>
        <begin position="14"/>
        <end position="97"/>
    </location>
</feature>
<dbReference type="InterPro" id="IPR038005">
    <property type="entry name" value="RX-like_CC"/>
</dbReference>
<keyword evidence="2" id="KW-0677">Repeat</keyword>
<dbReference type="Pfam" id="PF00931">
    <property type="entry name" value="NB-ARC"/>
    <property type="match status" value="1"/>
</dbReference>
<feature type="domain" description="NB-ARC" evidence="6">
    <location>
        <begin position="160"/>
        <end position="337"/>
    </location>
</feature>
<evidence type="ECO:0000256" key="1">
    <source>
        <dbReference type="ARBA" id="ARBA00022614"/>
    </source>
</evidence>
<dbReference type="EMBL" id="RDQH01000337">
    <property type="protein sequence ID" value="RXH84977.1"/>
    <property type="molecule type" value="Genomic_DNA"/>
</dbReference>
<dbReference type="GO" id="GO:0043531">
    <property type="term" value="F:ADP binding"/>
    <property type="evidence" value="ECO:0007669"/>
    <property type="project" value="InterPro"/>
</dbReference>
<keyword evidence="5" id="KW-0067">ATP-binding</keyword>
<dbReference type="FunFam" id="1.10.10.10:FF:000322">
    <property type="entry name" value="Probable disease resistance protein At1g63360"/>
    <property type="match status" value="1"/>
</dbReference>
<reference evidence="10 11" key="1">
    <citation type="submission" date="2018-10" db="EMBL/GenBank/DDBJ databases">
        <title>A high-quality apple genome assembly.</title>
        <authorList>
            <person name="Hu J."/>
        </authorList>
    </citation>
    <scope>NUCLEOTIDE SEQUENCE [LARGE SCALE GENOMIC DNA]</scope>
    <source>
        <strain evidence="11">cv. HFTH1</strain>
        <tissue evidence="10">Young leaf</tissue>
    </source>
</reference>
<dbReference type="InterPro" id="IPR036388">
    <property type="entry name" value="WH-like_DNA-bd_sf"/>
</dbReference>
<dbReference type="InterPro" id="IPR002182">
    <property type="entry name" value="NB-ARC"/>
</dbReference>
<accession>A0A498ISB7</accession>
<keyword evidence="11" id="KW-1185">Reference proteome</keyword>
<comment type="caution">
    <text evidence="10">The sequence shown here is derived from an EMBL/GenBank/DDBJ whole genome shotgun (WGS) entry which is preliminary data.</text>
</comment>
<dbReference type="FunFam" id="3.40.50.300:FF:001091">
    <property type="entry name" value="Probable disease resistance protein At1g61300"/>
    <property type="match status" value="1"/>
</dbReference>
<name>A0A498ISB7_MALDO</name>
<dbReference type="SUPFAM" id="SSF52047">
    <property type="entry name" value="RNI-like"/>
    <property type="match status" value="1"/>
</dbReference>
<evidence type="ECO:0000256" key="2">
    <source>
        <dbReference type="ARBA" id="ARBA00022737"/>
    </source>
</evidence>
<dbReference type="InterPro" id="IPR058922">
    <property type="entry name" value="WHD_DRP"/>
</dbReference>
<dbReference type="SUPFAM" id="SSF52058">
    <property type="entry name" value="L domain-like"/>
    <property type="match status" value="1"/>
</dbReference>
<dbReference type="PANTHER" id="PTHR36766">
    <property type="entry name" value="PLANT BROAD-SPECTRUM MILDEW RESISTANCE PROTEIN RPW8"/>
    <property type="match status" value="1"/>
</dbReference>
<gene>
    <name evidence="10" type="ORF">DVH24_041745</name>
</gene>
<dbReference type="Gene3D" id="3.40.50.300">
    <property type="entry name" value="P-loop containing nucleotide triphosphate hydrolases"/>
    <property type="match status" value="1"/>
</dbReference>
<dbReference type="InterPro" id="IPR056789">
    <property type="entry name" value="LRR_R13L1-DRL21"/>
</dbReference>
<evidence type="ECO:0000313" key="10">
    <source>
        <dbReference type="EMBL" id="RXH84977.1"/>
    </source>
</evidence>
<dbReference type="Gene3D" id="1.10.10.10">
    <property type="entry name" value="Winged helix-like DNA-binding domain superfamily/Winged helix DNA-binding domain"/>
    <property type="match status" value="1"/>
</dbReference>
<dbReference type="PANTHER" id="PTHR36766:SF70">
    <property type="entry name" value="DISEASE RESISTANCE PROTEIN RGA4"/>
    <property type="match status" value="1"/>
</dbReference>
<dbReference type="InterPro" id="IPR041118">
    <property type="entry name" value="Rx_N"/>
</dbReference>
<dbReference type="Pfam" id="PF23559">
    <property type="entry name" value="WHD_DRP"/>
    <property type="match status" value="1"/>
</dbReference>
<evidence type="ECO:0000259" key="6">
    <source>
        <dbReference type="Pfam" id="PF00931"/>
    </source>
</evidence>
<feature type="domain" description="Disease resistance protein winged helix" evidence="8">
    <location>
        <begin position="421"/>
        <end position="494"/>
    </location>
</feature>
<dbReference type="GO" id="GO:0005524">
    <property type="term" value="F:ATP binding"/>
    <property type="evidence" value="ECO:0007669"/>
    <property type="project" value="UniProtKB-KW"/>
</dbReference>
<protein>
    <submittedName>
        <fullName evidence="10">Uncharacterized protein</fullName>
    </submittedName>
</protein>
<dbReference type="Gene3D" id="3.80.10.10">
    <property type="entry name" value="Ribonuclease Inhibitor"/>
    <property type="match status" value="2"/>
</dbReference>
<dbReference type="Pfam" id="PF25019">
    <property type="entry name" value="LRR_R13L1-DRL21"/>
    <property type="match status" value="1"/>
</dbReference>
<keyword evidence="1" id="KW-0433">Leucine-rich repeat</keyword>
<evidence type="ECO:0000256" key="3">
    <source>
        <dbReference type="ARBA" id="ARBA00022741"/>
    </source>
</evidence>
<dbReference type="AlphaFoldDB" id="A0A498ISB7"/>
<dbReference type="GO" id="GO:0006952">
    <property type="term" value="P:defense response"/>
    <property type="evidence" value="ECO:0007669"/>
    <property type="project" value="UniProtKB-KW"/>
</dbReference>
<dbReference type="SUPFAM" id="SSF52540">
    <property type="entry name" value="P-loop containing nucleoside triphosphate hydrolases"/>
    <property type="match status" value="1"/>
</dbReference>